<feature type="DNA-binding region" description="OmpR/PhoB-type" evidence="2">
    <location>
        <begin position="260"/>
        <end position="363"/>
    </location>
</feature>
<dbReference type="CDD" id="cd00383">
    <property type="entry name" value="trans_reg_C"/>
    <property type="match status" value="1"/>
</dbReference>
<dbReference type="GO" id="GO:0000160">
    <property type="term" value="P:phosphorelay signal transduction system"/>
    <property type="evidence" value="ECO:0007669"/>
    <property type="project" value="InterPro"/>
</dbReference>
<gene>
    <name evidence="4" type="ORF">A2872_01855</name>
</gene>
<comment type="caution">
    <text evidence="4">The sequence shown here is derived from an EMBL/GenBank/DDBJ whole genome shotgun (WGS) entry which is preliminary data.</text>
</comment>
<keyword evidence="1 2" id="KW-0238">DNA-binding</keyword>
<name>A0A1F5Z5P3_9BACT</name>
<evidence type="ECO:0000256" key="2">
    <source>
        <dbReference type="PROSITE-ProRule" id="PRU01091"/>
    </source>
</evidence>
<dbReference type="AlphaFoldDB" id="A0A1F5Z5P3"/>
<evidence type="ECO:0000256" key="1">
    <source>
        <dbReference type="ARBA" id="ARBA00023125"/>
    </source>
</evidence>
<evidence type="ECO:0000313" key="5">
    <source>
        <dbReference type="Proteomes" id="UP000178681"/>
    </source>
</evidence>
<dbReference type="PROSITE" id="PS51755">
    <property type="entry name" value="OMPR_PHOB"/>
    <property type="match status" value="1"/>
</dbReference>
<dbReference type="InterPro" id="IPR001867">
    <property type="entry name" value="OmpR/PhoB-type_DNA-bd"/>
</dbReference>
<accession>A0A1F5Z5P3</accession>
<dbReference type="Proteomes" id="UP000178681">
    <property type="component" value="Unassembled WGS sequence"/>
</dbReference>
<evidence type="ECO:0000259" key="3">
    <source>
        <dbReference type="PROSITE" id="PS51755"/>
    </source>
</evidence>
<dbReference type="SUPFAM" id="SSF46894">
    <property type="entry name" value="C-terminal effector domain of the bipartite response regulators"/>
    <property type="match status" value="1"/>
</dbReference>
<sequence>MADFLLPLPQKYLLKRFQPVFGRIAKGYSASLLAFPQTGRTALLRFLLASPEILKRINKKLGTIKFAFIEIDKTGASFEAFLCEILICISNDVDISKFLLSRDPYLLSAEISKQVQKLSINSPLCFIITLNKTALPIFPEIDRLMVMIRRCQNAHPITILWSFDTTFFINYTAGHSASNLTENITYFKSFERSETIYNLRRFYNLKSKTVPPDFNKAAMAQTGGIAGLFHPLTNGSPNSPLVTDIISDIKKDIDCLPKLVPLLLTPTAINFIQSFKSPAINFESFLLNKNPTAQEIYLLRHFKARQNLPVSRDEIGQILWGKSWESKYSDWAIDKTISRLRKKMTAKNYQIITVKNLGYELVSF</sequence>
<dbReference type="Gene3D" id="1.10.10.10">
    <property type="entry name" value="Winged helix-like DNA-binding domain superfamily/Winged helix DNA-binding domain"/>
    <property type="match status" value="1"/>
</dbReference>
<dbReference type="Pfam" id="PF00486">
    <property type="entry name" value="Trans_reg_C"/>
    <property type="match status" value="1"/>
</dbReference>
<evidence type="ECO:0000313" key="4">
    <source>
        <dbReference type="EMBL" id="OGG07685.1"/>
    </source>
</evidence>
<dbReference type="GO" id="GO:0003677">
    <property type="term" value="F:DNA binding"/>
    <property type="evidence" value="ECO:0007669"/>
    <property type="project" value="UniProtKB-UniRule"/>
</dbReference>
<protein>
    <recommendedName>
        <fullName evidence="3">OmpR/PhoB-type domain-containing protein</fullName>
    </recommendedName>
</protein>
<dbReference type="STRING" id="1798377.A2872_01855"/>
<dbReference type="SMART" id="SM00862">
    <property type="entry name" value="Trans_reg_C"/>
    <property type="match status" value="1"/>
</dbReference>
<proteinExistence type="predicted"/>
<dbReference type="EMBL" id="MFJG01000003">
    <property type="protein sequence ID" value="OGG07685.1"/>
    <property type="molecule type" value="Genomic_DNA"/>
</dbReference>
<reference evidence="4 5" key="1">
    <citation type="journal article" date="2016" name="Nat. Commun.">
        <title>Thousands of microbial genomes shed light on interconnected biogeochemical processes in an aquifer system.</title>
        <authorList>
            <person name="Anantharaman K."/>
            <person name="Brown C.T."/>
            <person name="Hug L.A."/>
            <person name="Sharon I."/>
            <person name="Castelle C.J."/>
            <person name="Probst A.J."/>
            <person name="Thomas B.C."/>
            <person name="Singh A."/>
            <person name="Wilkins M.J."/>
            <person name="Karaoz U."/>
            <person name="Brodie E.L."/>
            <person name="Williams K.H."/>
            <person name="Hubbard S.S."/>
            <person name="Banfield J.F."/>
        </authorList>
    </citation>
    <scope>NUCLEOTIDE SEQUENCE [LARGE SCALE GENOMIC DNA]</scope>
</reference>
<dbReference type="GO" id="GO:0006355">
    <property type="term" value="P:regulation of DNA-templated transcription"/>
    <property type="evidence" value="ECO:0007669"/>
    <property type="project" value="InterPro"/>
</dbReference>
<organism evidence="4 5">
    <name type="scientific">Candidatus Gottesmanbacteria bacterium RIFCSPHIGHO2_01_FULL_42_12</name>
    <dbReference type="NCBI Taxonomy" id="1798377"/>
    <lineage>
        <taxon>Bacteria</taxon>
        <taxon>Candidatus Gottesmaniibacteriota</taxon>
    </lineage>
</organism>
<dbReference type="InterPro" id="IPR016032">
    <property type="entry name" value="Sig_transdc_resp-reg_C-effctor"/>
</dbReference>
<feature type="domain" description="OmpR/PhoB-type" evidence="3">
    <location>
        <begin position="260"/>
        <end position="363"/>
    </location>
</feature>
<dbReference type="InterPro" id="IPR036388">
    <property type="entry name" value="WH-like_DNA-bd_sf"/>
</dbReference>